<evidence type="ECO:0000256" key="3">
    <source>
        <dbReference type="ARBA" id="ARBA00022519"/>
    </source>
</evidence>
<organism evidence="7">
    <name type="scientific">freshwater metagenome</name>
    <dbReference type="NCBI Taxonomy" id="449393"/>
    <lineage>
        <taxon>unclassified sequences</taxon>
        <taxon>metagenomes</taxon>
        <taxon>ecological metagenomes</taxon>
    </lineage>
</organism>
<keyword evidence="6" id="KW-0012">Acyltransferase</keyword>
<dbReference type="GO" id="GO:1901137">
    <property type="term" value="P:carbohydrate derivative biosynthetic process"/>
    <property type="evidence" value="ECO:0007669"/>
    <property type="project" value="UniProtKB-ARBA"/>
</dbReference>
<dbReference type="GO" id="GO:0005886">
    <property type="term" value="C:plasma membrane"/>
    <property type="evidence" value="ECO:0007669"/>
    <property type="project" value="UniProtKB-SubCell"/>
</dbReference>
<gene>
    <name evidence="7" type="ORF">UFOPK2958_00015</name>
</gene>
<proteinExistence type="predicted"/>
<evidence type="ECO:0000256" key="5">
    <source>
        <dbReference type="ARBA" id="ARBA00023136"/>
    </source>
</evidence>
<keyword evidence="4" id="KW-0808">Transferase</keyword>
<evidence type="ECO:0000256" key="6">
    <source>
        <dbReference type="ARBA" id="ARBA00023315"/>
    </source>
</evidence>
<dbReference type="AlphaFoldDB" id="A0A6J6VK27"/>
<keyword evidence="3" id="KW-0997">Cell inner membrane</keyword>
<protein>
    <submittedName>
        <fullName evidence="7">Unannotated protein</fullName>
    </submittedName>
</protein>
<dbReference type="CDD" id="cd07984">
    <property type="entry name" value="LPLAT_LABLAT-like"/>
    <property type="match status" value="1"/>
</dbReference>
<dbReference type="PANTHER" id="PTHR30606:SF10">
    <property type="entry name" value="PHOSPHATIDYLINOSITOL MANNOSIDE ACYLTRANSFERASE"/>
    <property type="match status" value="1"/>
</dbReference>
<sequence length="297" mass="32282">MDARQRARVTMFKTLATAMELAPERVDRWIGEQVAGTVGRLSVEPRNNLRNNVRRALGTREDEPSSALLERYVDRGFETYGRYWAEGAKLPAISKANVNKQFCFAEGLEHLQAAAATGRGVVIAIPHIGSWEWGGAFMANIGLPMHAVAEALDPPELFEWFAKKRRAIGIEVAPLNEQAGTVLLSTIKAGKIVGLLCDRDIQNNGIPARLLGEDVTIPAGPATLALRTGAVLLAGACYAGPGDGHHAVFTPPIAAERLGKLREDVSRVTQLVADELSGLIRRAPEQWHVLQTRFDTP</sequence>
<evidence type="ECO:0000256" key="2">
    <source>
        <dbReference type="ARBA" id="ARBA00022475"/>
    </source>
</evidence>
<evidence type="ECO:0000256" key="4">
    <source>
        <dbReference type="ARBA" id="ARBA00022679"/>
    </source>
</evidence>
<dbReference type="NCBIfam" id="NF005919">
    <property type="entry name" value="PRK07920.1"/>
    <property type="match status" value="1"/>
</dbReference>
<dbReference type="EMBL" id="CAFAAB010000001">
    <property type="protein sequence ID" value="CAB4772802.1"/>
    <property type="molecule type" value="Genomic_DNA"/>
</dbReference>
<dbReference type="GO" id="GO:0008610">
    <property type="term" value="P:lipid biosynthetic process"/>
    <property type="evidence" value="ECO:0007669"/>
    <property type="project" value="UniProtKB-ARBA"/>
</dbReference>
<dbReference type="InterPro" id="IPR004960">
    <property type="entry name" value="LipA_acyltrans"/>
</dbReference>
<dbReference type="PANTHER" id="PTHR30606">
    <property type="entry name" value="LIPID A BIOSYNTHESIS LAUROYL ACYLTRANSFERASE"/>
    <property type="match status" value="1"/>
</dbReference>
<name>A0A6J6VK27_9ZZZZ</name>
<dbReference type="GO" id="GO:0016746">
    <property type="term" value="F:acyltransferase activity"/>
    <property type="evidence" value="ECO:0007669"/>
    <property type="project" value="UniProtKB-KW"/>
</dbReference>
<keyword evidence="2" id="KW-1003">Cell membrane</keyword>
<evidence type="ECO:0000256" key="1">
    <source>
        <dbReference type="ARBA" id="ARBA00004533"/>
    </source>
</evidence>
<evidence type="ECO:0000313" key="7">
    <source>
        <dbReference type="EMBL" id="CAB4772802.1"/>
    </source>
</evidence>
<accession>A0A6J6VK27</accession>
<reference evidence="7" key="1">
    <citation type="submission" date="2020-05" db="EMBL/GenBank/DDBJ databases">
        <authorList>
            <person name="Chiriac C."/>
            <person name="Salcher M."/>
            <person name="Ghai R."/>
            <person name="Kavagutti S V."/>
        </authorList>
    </citation>
    <scope>NUCLEOTIDE SEQUENCE</scope>
</reference>
<comment type="subcellular location">
    <subcellularLocation>
        <location evidence="1">Cell inner membrane</location>
    </subcellularLocation>
</comment>
<keyword evidence="5" id="KW-0472">Membrane</keyword>
<dbReference type="Pfam" id="PF03279">
    <property type="entry name" value="Lip_A_acyltrans"/>
    <property type="match status" value="1"/>
</dbReference>